<dbReference type="Gene3D" id="3.40.350.10">
    <property type="entry name" value="Creatinase/prolidase N-terminal domain"/>
    <property type="match status" value="1"/>
</dbReference>
<proteinExistence type="predicted"/>
<dbReference type="Gene3D" id="3.90.230.10">
    <property type="entry name" value="Creatinase/methionine aminopeptidase superfamily"/>
    <property type="match status" value="1"/>
</dbReference>
<dbReference type="InterPro" id="IPR050659">
    <property type="entry name" value="Peptidase_M24B"/>
</dbReference>
<feature type="domain" description="Peptidase M24" evidence="1">
    <location>
        <begin position="144"/>
        <end position="346"/>
    </location>
</feature>
<accession>A0A1I1NFQ1</accession>
<dbReference type="InterPro" id="IPR036005">
    <property type="entry name" value="Creatinase/aminopeptidase-like"/>
</dbReference>
<dbReference type="OrthoDB" id="9806388at2"/>
<dbReference type="SUPFAM" id="SSF55920">
    <property type="entry name" value="Creatinase/aminopeptidase"/>
    <property type="match status" value="1"/>
</dbReference>
<dbReference type="InterPro" id="IPR029149">
    <property type="entry name" value="Creatin/AminoP/Spt16_N"/>
</dbReference>
<name>A0A1I1NFQ1_9RHOB</name>
<reference evidence="3 4" key="1">
    <citation type="submission" date="2016-10" db="EMBL/GenBank/DDBJ databases">
        <authorList>
            <person name="de Groot N.N."/>
        </authorList>
    </citation>
    <scope>NUCLEOTIDE SEQUENCE [LARGE SCALE GENOMIC DNA]</scope>
    <source>
        <strain evidence="3 4">DSM 19548</strain>
    </source>
</reference>
<dbReference type="InterPro" id="IPR000994">
    <property type="entry name" value="Pept_M24"/>
</dbReference>
<dbReference type="STRING" id="441112.SAMN04488094_111178"/>
<evidence type="ECO:0000313" key="3">
    <source>
        <dbReference type="EMBL" id="SFC93613.1"/>
    </source>
</evidence>
<dbReference type="Pfam" id="PF01321">
    <property type="entry name" value="Creatinase_N"/>
    <property type="match status" value="1"/>
</dbReference>
<protein>
    <submittedName>
        <fullName evidence="3">Xaa-Pro aminopeptidase</fullName>
    </submittedName>
</protein>
<gene>
    <name evidence="3" type="ORF">SAMN04488094_111178</name>
</gene>
<dbReference type="RefSeq" id="WP_093361905.1">
    <property type="nucleotide sequence ID" value="NZ_FOLG01000011.1"/>
</dbReference>
<organism evidence="3 4">
    <name type="scientific">Tropicimonas isoalkanivorans</name>
    <dbReference type="NCBI Taxonomy" id="441112"/>
    <lineage>
        <taxon>Bacteria</taxon>
        <taxon>Pseudomonadati</taxon>
        <taxon>Pseudomonadota</taxon>
        <taxon>Alphaproteobacteria</taxon>
        <taxon>Rhodobacterales</taxon>
        <taxon>Roseobacteraceae</taxon>
        <taxon>Tropicimonas</taxon>
    </lineage>
</organism>
<dbReference type="SUPFAM" id="SSF53092">
    <property type="entry name" value="Creatinase/prolidase N-terminal domain"/>
    <property type="match status" value="1"/>
</dbReference>
<evidence type="ECO:0000259" key="1">
    <source>
        <dbReference type="Pfam" id="PF00557"/>
    </source>
</evidence>
<dbReference type="InterPro" id="IPR000587">
    <property type="entry name" value="Creatinase_N"/>
</dbReference>
<keyword evidence="3" id="KW-0031">Aminopeptidase</keyword>
<dbReference type="AlphaFoldDB" id="A0A1I1NFQ1"/>
<evidence type="ECO:0000259" key="2">
    <source>
        <dbReference type="Pfam" id="PF01321"/>
    </source>
</evidence>
<keyword evidence="4" id="KW-1185">Reference proteome</keyword>
<keyword evidence="3" id="KW-0645">Protease</keyword>
<dbReference type="GO" id="GO:0004177">
    <property type="term" value="F:aminopeptidase activity"/>
    <property type="evidence" value="ECO:0007669"/>
    <property type="project" value="UniProtKB-KW"/>
</dbReference>
<dbReference type="PANTHER" id="PTHR46112">
    <property type="entry name" value="AMINOPEPTIDASE"/>
    <property type="match status" value="1"/>
</dbReference>
<sequence>MDRYSDYRRTARAIAAEAVALVPGPNFERVYGVSFHSNERPLVIVIPIEGPPAAIVPNLELKSFEAIGFEGTVFDWRDQDGYADAFAAMAREIPLRVLAVEGQEMRVFVHHALQAAYPGMRILDAERDISALRRVKTEAEVATLEHAIAVSERALADVLDRVRVGQTEAEVEAMLTAALFRHGAQGHSFDPIVAAGDNSAKPHAHARSDYAIRAGDALLFDFGARVGGLNADITRTVFVDHAPEGAQAVYAAVLAANMRGHEVTRPGLTAHDVDDACSKVLEGSPFADRIRHKTGHGLGRAVHEAPQIMRGNFEILEPGMVFTIEPGLYAPGAFGIRIEDDVLVTQTGCRSLTTFPKDLTVVGQC</sequence>
<evidence type="ECO:0000313" key="4">
    <source>
        <dbReference type="Proteomes" id="UP000198728"/>
    </source>
</evidence>
<keyword evidence="3" id="KW-0378">Hydrolase</keyword>
<dbReference type="EMBL" id="FOLG01000011">
    <property type="protein sequence ID" value="SFC93613.1"/>
    <property type="molecule type" value="Genomic_DNA"/>
</dbReference>
<dbReference type="PANTHER" id="PTHR46112:SF3">
    <property type="entry name" value="AMINOPEPTIDASE YPDF"/>
    <property type="match status" value="1"/>
</dbReference>
<feature type="domain" description="Creatinase N-terminal" evidence="2">
    <location>
        <begin position="37"/>
        <end position="135"/>
    </location>
</feature>
<dbReference type="Pfam" id="PF00557">
    <property type="entry name" value="Peptidase_M24"/>
    <property type="match status" value="1"/>
</dbReference>
<dbReference type="Proteomes" id="UP000198728">
    <property type="component" value="Unassembled WGS sequence"/>
</dbReference>